<keyword evidence="2" id="KW-1185">Reference proteome</keyword>
<dbReference type="RefSeq" id="WP_030111711.1">
    <property type="nucleotide sequence ID" value="NZ_CP007155.1"/>
</dbReference>
<proteinExistence type="predicted"/>
<dbReference type="KEGG" id="kal:KALB_4203"/>
<dbReference type="InterPro" id="IPR011047">
    <property type="entry name" value="Quinoprotein_ADH-like_sf"/>
</dbReference>
<organism evidence="1 2">
    <name type="scientific">Kutzneria albida DSM 43870</name>
    <dbReference type="NCBI Taxonomy" id="1449976"/>
    <lineage>
        <taxon>Bacteria</taxon>
        <taxon>Bacillati</taxon>
        <taxon>Actinomycetota</taxon>
        <taxon>Actinomycetes</taxon>
        <taxon>Pseudonocardiales</taxon>
        <taxon>Pseudonocardiaceae</taxon>
        <taxon>Kutzneria</taxon>
    </lineage>
</organism>
<name>W5WAI0_9PSEU</name>
<dbReference type="HOGENOM" id="CLU_1164661_0_0_11"/>
<dbReference type="InterPro" id="IPR015943">
    <property type="entry name" value="WD40/YVTN_repeat-like_dom_sf"/>
</dbReference>
<dbReference type="AlphaFoldDB" id="W5WAI0"/>
<gene>
    <name evidence="1" type="ORF">KALB_4203</name>
</gene>
<reference evidence="1 2" key="1">
    <citation type="journal article" date="2014" name="BMC Genomics">
        <title>Complete genome sequence of producer of the glycopeptide antibiotic Aculeximycin Kutzneria albida DSM 43870T, a representative of minor genus of Pseudonocardiaceae.</title>
        <authorList>
            <person name="Rebets Y."/>
            <person name="Tokovenko B."/>
            <person name="Lushchyk I."/>
            <person name="Ruckert C."/>
            <person name="Zaburannyi N."/>
            <person name="Bechthold A."/>
            <person name="Kalinowski J."/>
            <person name="Luzhetskyy A."/>
        </authorList>
    </citation>
    <scope>NUCLEOTIDE SEQUENCE [LARGE SCALE GENOMIC DNA]</scope>
    <source>
        <strain evidence="1">DSM 43870</strain>
    </source>
</reference>
<accession>W5WAI0</accession>
<protein>
    <recommendedName>
        <fullName evidence="3">Pyrrolo-quinoline quinone</fullName>
    </recommendedName>
</protein>
<dbReference type="Proteomes" id="UP000019225">
    <property type="component" value="Chromosome"/>
</dbReference>
<sequence>MQTGVIAVPTYDLGQSVVDQPVGDPLKVVWQVPLSGFHARATRLESVAGVAVLISPENGVLTPSAAPPDFGSDLWPIPVRIAGSASSGQMMLVDQSGTVYRLTPGRTPVPVWRGNRHPDELGVVGLPGGRLLSSSFDESWARTELIDEASGRIAWTSPVSLSPTLVVGEQLVGEGFGPVTGLMSLDIRTGERRWRREDLWLRPNLIAVVGQVLWLRFNRSRQHTRRVCGTPSTFVAWC</sequence>
<dbReference type="EMBL" id="CP007155">
    <property type="protein sequence ID" value="AHH97566.1"/>
    <property type="molecule type" value="Genomic_DNA"/>
</dbReference>
<evidence type="ECO:0000313" key="1">
    <source>
        <dbReference type="EMBL" id="AHH97566.1"/>
    </source>
</evidence>
<evidence type="ECO:0000313" key="2">
    <source>
        <dbReference type="Proteomes" id="UP000019225"/>
    </source>
</evidence>
<dbReference type="SUPFAM" id="SSF50998">
    <property type="entry name" value="Quinoprotein alcohol dehydrogenase-like"/>
    <property type="match status" value="1"/>
</dbReference>
<dbReference type="Gene3D" id="2.130.10.10">
    <property type="entry name" value="YVTN repeat-like/Quinoprotein amine dehydrogenase"/>
    <property type="match status" value="1"/>
</dbReference>
<evidence type="ECO:0008006" key="3">
    <source>
        <dbReference type="Google" id="ProtNLM"/>
    </source>
</evidence>